<dbReference type="Pfam" id="PF00158">
    <property type="entry name" value="Sigma54_activat"/>
    <property type="match status" value="1"/>
</dbReference>
<reference evidence="4" key="1">
    <citation type="submission" date="2023-09" db="EMBL/GenBank/DDBJ databases">
        <title>Undibacterium sp. 20NA77.5 isolated from freshwater.</title>
        <authorList>
            <person name="Le V."/>
            <person name="Ko S.-R."/>
            <person name="Ahn C.-Y."/>
            <person name="Oh H.-M."/>
        </authorList>
    </citation>
    <scope>NUCLEOTIDE SEQUENCE</scope>
    <source>
        <strain evidence="4">20NA77.5</strain>
    </source>
</reference>
<gene>
    <name evidence="4" type="primary">rtcR</name>
    <name evidence="4" type="ORF">RF679_16795</name>
</gene>
<keyword evidence="5" id="KW-1185">Reference proteome</keyword>
<dbReference type="Pfam" id="PF25601">
    <property type="entry name" value="AAA_lid_14"/>
    <property type="match status" value="1"/>
</dbReference>
<sequence>MEKVVFGFLGTTLDAGFNAQRWQRWRPTLSLCQQEDFLVNKLVLFHNGNGGDRGDLLKLVISDIQRVSPETVVEPVLMRIKDPWDFVEVYSALYEFVRHYRFDTQEADYLVHITTGTHVAQICLFLLTEARYFPAKLIQTAPPRREGFPEVGQIAVVDLDLSQYNQLAARFEEERQEDVSFLKFGIATRNAAFNRTIEEIEQVAVRSQTPILLTGPTGAGKSFLARRIYELKKAKHQLHGDFIDVNCATLRGDGAMSALFGHVKGSFTGALQARAGYLKAADHGLLFLDEIGELGLDEQAMLLKAIEEKRFFPMGGDKEVASDFQLIAGTHRDLADDVRAGRFREDLFARINTWLYQLPGLKDRREDIEPNLDFELERIVGQLGKKVRFNSDAKKAYVQYAMDDATTWAGNFRDLSASLLRMATLADGGRIDTENVERELSRLRQRQAQLGPSNQVHWADEHAWLHPKWQEIQQEFDPFDVVQLEYVVKVCRSSSTLSEAGRRLYEKSRRDKRMSNDADRLRKYLAKFDLSFAQMKEW</sequence>
<keyword evidence="2" id="KW-0067">ATP-binding</keyword>
<name>A0ABY9RGD3_9BURK</name>
<dbReference type="EMBL" id="CP133720">
    <property type="protein sequence ID" value="WMW80285.1"/>
    <property type="molecule type" value="Genomic_DNA"/>
</dbReference>
<dbReference type="PROSITE" id="PS50045">
    <property type="entry name" value="SIGMA54_INTERACT_4"/>
    <property type="match status" value="1"/>
</dbReference>
<proteinExistence type="predicted"/>
<dbReference type="PIRSF" id="PIRSF037354">
    <property type="entry name" value="Txn_actvtr_RtcR"/>
    <property type="match status" value="1"/>
</dbReference>
<evidence type="ECO:0000313" key="5">
    <source>
        <dbReference type="Proteomes" id="UP001181355"/>
    </source>
</evidence>
<dbReference type="InterPro" id="IPR009715">
    <property type="entry name" value="RtcR"/>
</dbReference>
<evidence type="ECO:0000259" key="3">
    <source>
        <dbReference type="PROSITE" id="PS50045"/>
    </source>
</evidence>
<dbReference type="PANTHER" id="PTHR32071:SF14">
    <property type="entry name" value="TRANSCRIPTIONAL REGULATORY PROTEIN RTCR"/>
    <property type="match status" value="1"/>
</dbReference>
<dbReference type="InterPro" id="IPR027417">
    <property type="entry name" value="P-loop_NTPase"/>
</dbReference>
<accession>A0ABY9RGD3</accession>
<dbReference type="CDD" id="cd00009">
    <property type="entry name" value="AAA"/>
    <property type="match status" value="1"/>
</dbReference>
<feature type="domain" description="Sigma-54 factor interaction" evidence="3">
    <location>
        <begin position="186"/>
        <end position="424"/>
    </location>
</feature>
<dbReference type="InterPro" id="IPR003593">
    <property type="entry name" value="AAA+_ATPase"/>
</dbReference>
<organism evidence="4 5">
    <name type="scientific">Undibacterium cyanobacteriorum</name>
    <dbReference type="NCBI Taxonomy" id="3073561"/>
    <lineage>
        <taxon>Bacteria</taxon>
        <taxon>Pseudomonadati</taxon>
        <taxon>Pseudomonadota</taxon>
        <taxon>Betaproteobacteria</taxon>
        <taxon>Burkholderiales</taxon>
        <taxon>Oxalobacteraceae</taxon>
        <taxon>Undibacterium</taxon>
    </lineage>
</organism>
<evidence type="ECO:0000256" key="1">
    <source>
        <dbReference type="ARBA" id="ARBA00022741"/>
    </source>
</evidence>
<protein>
    <submittedName>
        <fullName evidence="4">RNA repair transcriptional activator RtcR</fullName>
    </submittedName>
</protein>
<dbReference type="Gene3D" id="3.40.50.300">
    <property type="entry name" value="P-loop containing nucleotide triphosphate hydrolases"/>
    <property type="match status" value="1"/>
</dbReference>
<dbReference type="NCBIfam" id="NF038308">
    <property type="entry name" value="RNA_repair_RtcR"/>
    <property type="match status" value="1"/>
</dbReference>
<dbReference type="InterPro" id="IPR002078">
    <property type="entry name" value="Sigma_54_int"/>
</dbReference>
<dbReference type="Pfam" id="PF06956">
    <property type="entry name" value="RtcR"/>
    <property type="match status" value="1"/>
</dbReference>
<evidence type="ECO:0000256" key="2">
    <source>
        <dbReference type="ARBA" id="ARBA00022840"/>
    </source>
</evidence>
<evidence type="ECO:0000313" key="4">
    <source>
        <dbReference type="EMBL" id="WMW80285.1"/>
    </source>
</evidence>
<dbReference type="Proteomes" id="UP001181355">
    <property type="component" value="Chromosome"/>
</dbReference>
<dbReference type="InterPro" id="IPR058031">
    <property type="entry name" value="AAA_lid_NorR"/>
</dbReference>
<dbReference type="SMART" id="SM00382">
    <property type="entry name" value="AAA"/>
    <property type="match status" value="1"/>
</dbReference>
<keyword evidence="1" id="KW-0547">Nucleotide-binding</keyword>
<dbReference type="InterPro" id="IPR017183">
    <property type="entry name" value="Sigma54_dep_tscrpt_act_RtcR"/>
</dbReference>
<dbReference type="Gene3D" id="1.10.8.60">
    <property type="match status" value="1"/>
</dbReference>
<dbReference type="PANTHER" id="PTHR32071">
    <property type="entry name" value="TRANSCRIPTIONAL REGULATORY PROTEIN"/>
    <property type="match status" value="1"/>
</dbReference>
<dbReference type="RefSeq" id="WP_309481778.1">
    <property type="nucleotide sequence ID" value="NZ_CP133720.1"/>
</dbReference>
<dbReference type="SUPFAM" id="SSF52540">
    <property type="entry name" value="P-loop containing nucleoside triphosphate hydrolases"/>
    <property type="match status" value="1"/>
</dbReference>